<name>A0A6A3J3N5_9STRA</name>
<dbReference type="AlphaFoldDB" id="A0A6A3J3N5"/>
<dbReference type="InterPro" id="IPR013087">
    <property type="entry name" value="Znf_C2H2_type"/>
</dbReference>
<dbReference type="Proteomes" id="UP000435112">
    <property type="component" value="Unassembled WGS sequence"/>
</dbReference>
<dbReference type="OrthoDB" id="10285653at2759"/>
<evidence type="ECO:0000313" key="2">
    <source>
        <dbReference type="EMBL" id="KAE8986023.1"/>
    </source>
</evidence>
<protein>
    <recommendedName>
        <fullName evidence="1">C2H2-type domain-containing protein</fullName>
    </recommendedName>
</protein>
<reference evidence="2 3" key="1">
    <citation type="submission" date="2018-09" db="EMBL/GenBank/DDBJ databases">
        <title>Genomic investigation of the strawberry pathogen Phytophthora fragariae indicates pathogenicity is determined by transcriptional variation in three key races.</title>
        <authorList>
            <person name="Adams T.M."/>
            <person name="Armitage A.D."/>
            <person name="Sobczyk M.K."/>
            <person name="Bates H.J."/>
            <person name="Dunwell J.M."/>
            <person name="Nellist C.F."/>
            <person name="Harrison R.J."/>
        </authorList>
    </citation>
    <scope>NUCLEOTIDE SEQUENCE [LARGE SCALE GENOMIC DNA]</scope>
    <source>
        <strain evidence="2 3">SCRP324</strain>
    </source>
</reference>
<evidence type="ECO:0000313" key="3">
    <source>
        <dbReference type="Proteomes" id="UP000435112"/>
    </source>
</evidence>
<feature type="domain" description="C2H2-type" evidence="1">
    <location>
        <begin position="263"/>
        <end position="284"/>
    </location>
</feature>
<gene>
    <name evidence="2" type="ORF">PR002_g22470</name>
</gene>
<evidence type="ECO:0000259" key="1">
    <source>
        <dbReference type="PROSITE" id="PS00028"/>
    </source>
</evidence>
<dbReference type="EMBL" id="QXFU01002416">
    <property type="protein sequence ID" value="KAE8986023.1"/>
    <property type="molecule type" value="Genomic_DNA"/>
</dbReference>
<proteinExistence type="predicted"/>
<dbReference type="PROSITE" id="PS00028">
    <property type="entry name" value="ZINC_FINGER_C2H2_1"/>
    <property type="match status" value="1"/>
</dbReference>
<sequence length="329" mass="37601">MSAVTDDDAVEILLKCFWEDGYMIMPKVFAAEMITTVRAKIKADDESKTLDFVSIFKEVGSNTFDEFRKMTPLNRKAYKKLKDEATLLIKKFHMRWQPTEWVALESLSGGEEQDPHRAIPAVEIGKARKNFSDIQAGLIIGLTENTKLVLYPKCFAVADPRSRTEVLLGAGDCVIFRRDVIHSGAAFTELNYRVHCVLTIKGIKWGADATEFALPPAYKCELCPFMAPTKLQVSNHKRGCLRNPARAANRARDRELNEKGKFCCVCKKQFAKRNTYYKHFNRCHKPNLKEAISYNPQKMKLWQVNRKDVSLDFMTDCVVYCCTPSSCLW</sequence>
<comment type="caution">
    <text evidence="2">The sequence shown here is derived from an EMBL/GenBank/DDBJ whole genome shotgun (WGS) entry which is preliminary data.</text>
</comment>
<organism evidence="2 3">
    <name type="scientific">Phytophthora rubi</name>
    <dbReference type="NCBI Taxonomy" id="129364"/>
    <lineage>
        <taxon>Eukaryota</taxon>
        <taxon>Sar</taxon>
        <taxon>Stramenopiles</taxon>
        <taxon>Oomycota</taxon>
        <taxon>Peronosporomycetes</taxon>
        <taxon>Peronosporales</taxon>
        <taxon>Peronosporaceae</taxon>
        <taxon>Phytophthora</taxon>
    </lineage>
</organism>
<accession>A0A6A3J3N5</accession>